<gene>
    <name evidence="1" type="ORF">CV021_00275</name>
</gene>
<comment type="caution">
    <text evidence="1">The sequence shown here is derived from an EMBL/GenBank/DDBJ whole genome shotgun (WGS) entry which is preliminary data.</text>
</comment>
<dbReference type="AlphaFoldDB" id="A0A7Z1N8Z7"/>
<name>A0A7Z1N8Z7_STAAU</name>
<reference evidence="1 2" key="1">
    <citation type="submission" date="2017-11" db="EMBL/GenBank/DDBJ databases">
        <authorList>
            <person name="Founou R.C."/>
            <person name="Founou L."/>
            <person name="Allam M."/>
            <person name="Ismail A."/>
            <person name="Essack S.Y."/>
        </authorList>
    </citation>
    <scope>NUCLEOTIDE SEQUENCE [LARGE SCALE GENOMIC DNA]</scope>
    <source>
        <strain evidence="1 2">G703N2B1</strain>
    </source>
</reference>
<sequence>MQVVEWLVSSPVAEFHQELDHLIEILPVQGIKQFRDGAMARKILDDGFQRPASASAFQRVGEGHQFTQLFLVWSHVPPAPQ</sequence>
<accession>A0A7Z1N8Z7</accession>
<proteinExistence type="predicted"/>
<organism evidence="1 2">
    <name type="scientific">Staphylococcus aureus</name>
    <dbReference type="NCBI Taxonomy" id="1280"/>
    <lineage>
        <taxon>Bacteria</taxon>
        <taxon>Bacillati</taxon>
        <taxon>Bacillota</taxon>
        <taxon>Bacilli</taxon>
        <taxon>Bacillales</taxon>
        <taxon>Staphylococcaceae</taxon>
        <taxon>Staphylococcus</taxon>
    </lineage>
</organism>
<evidence type="ECO:0000313" key="2">
    <source>
        <dbReference type="Proteomes" id="UP000238775"/>
    </source>
</evidence>
<evidence type="ECO:0000313" key="1">
    <source>
        <dbReference type="EMBL" id="PPJ80684.1"/>
    </source>
</evidence>
<dbReference type="EMBL" id="PGWZ01000056">
    <property type="protein sequence ID" value="PPJ80684.1"/>
    <property type="molecule type" value="Genomic_DNA"/>
</dbReference>
<dbReference type="Proteomes" id="UP000238775">
    <property type="component" value="Unassembled WGS sequence"/>
</dbReference>
<protein>
    <submittedName>
        <fullName evidence="1">Uncharacterized protein</fullName>
    </submittedName>
</protein>